<feature type="signal peptide" evidence="3">
    <location>
        <begin position="1"/>
        <end position="23"/>
    </location>
</feature>
<dbReference type="InterPro" id="IPR001375">
    <property type="entry name" value="Peptidase_S9_cat"/>
</dbReference>
<evidence type="ECO:0000259" key="4">
    <source>
        <dbReference type="Pfam" id="PF00326"/>
    </source>
</evidence>
<dbReference type="EMBL" id="SJPM01000001">
    <property type="protein sequence ID" value="TWU03940.1"/>
    <property type="molecule type" value="Genomic_DNA"/>
</dbReference>
<comment type="caution">
    <text evidence="5">The sequence shown here is derived from an EMBL/GenBank/DDBJ whole genome shotgun (WGS) entry which is preliminary data.</text>
</comment>
<dbReference type="PANTHER" id="PTHR43037:SF1">
    <property type="entry name" value="BLL1128 PROTEIN"/>
    <property type="match status" value="1"/>
</dbReference>
<evidence type="ECO:0000313" key="6">
    <source>
        <dbReference type="Proteomes" id="UP000316213"/>
    </source>
</evidence>
<evidence type="ECO:0000256" key="2">
    <source>
        <dbReference type="SAM" id="MobiDB-lite"/>
    </source>
</evidence>
<feature type="domain" description="Peptidase S9 prolyl oligopeptidase catalytic" evidence="4">
    <location>
        <begin position="247"/>
        <end position="393"/>
    </location>
</feature>
<dbReference type="InterPro" id="IPR050955">
    <property type="entry name" value="Plant_Biomass_Hydrol_Est"/>
</dbReference>
<feature type="region of interest" description="Disordered" evidence="2">
    <location>
        <begin position="70"/>
        <end position="90"/>
    </location>
</feature>
<dbReference type="GO" id="GO:0006508">
    <property type="term" value="P:proteolysis"/>
    <property type="evidence" value="ECO:0007669"/>
    <property type="project" value="InterPro"/>
</dbReference>
<evidence type="ECO:0000256" key="3">
    <source>
        <dbReference type="SAM" id="SignalP"/>
    </source>
</evidence>
<evidence type="ECO:0000256" key="1">
    <source>
        <dbReference type="ARBA" id="ARBA00022729"/>
    </source>
</evidence>
<reference evidence="5 6" key="1">
    <citation type="submission" date="2019-02" db="EMBL/GenBank/DDBJ databases">
        <title>Deep-cultivation of Planctomycetes and their phenomic and genomic characterization uncovers novel biology.</title>
        <authorList>
            <person name="Wiegand S."/>
            <person name="Jogler M."/>
            <person name="Boedeker C."/>
            <person name="Pinto D."/>
            <person name="Vollmers J."/>
            <person name="Rivas-Marin E."/>
            <person name="Kohn T."/>
            <person name="Peeters S.H."/>
            <person name="Heuer A."/>
            <person name="Rast P."/>
            <person name="Oberbeckmann S."/>
            <person name="Bunk B."/>
            <person name="Jeske O."/>
            <person name="Meyerdierks A."/>
            <person name="Storesund J.E."/>
            <person name="Kallscheuer N."/>
            <person name="Luecker S."/>
            <person name="Lage O.M."/>
            <person name="Pohl T."/>
            <person name="Merkel B.J."/>
            <person name="Hornburger P."/>
            <person name="Mueller R.-W."/>
            <person name="Bruemmer F."/>
            <person name="Labrenz M."/>
            <person name="Spormann A.M."/>
            <person name="Op Den Camp H."/>
            <person name="Overmann J."/>
            <person name="Amann R."/>
            <person name="Jetten M.S.M."/>
            <person name="Mascher T."/>
            <person name="Medema M.H."/>
            <person name="Devos D.P."/>
            <person name="Kaster A.-K."/>
            <person name="Ovreas L."/>
            <person name="Rohde M."/>
            <person name="Galperin M.Y."/>
            <person name="Jogler C."/>
        </authorList>
    </citation>
    <scope>NUCLEOTIDE SEQUENCE [LARGE SCALE GENOMIC DNA]</scope>
    <source>
        <strain evidence="5 6">Pla100</strain>
    </source>
</reference>
<accession>A0A5C6AVZ6</accession>
<proteinExistence type="predicted"/>
<protein>
    <recommendedName>
        <fullName evidence="4">Peptidase S9 prolyl oligopeptidase catalytic domain-containing protein</fullName>
    </recommendedName>
</protein>
<dbReference type="InterPro" id="IPR029058">
    <property type="entry name" value="AB_hydrolase_fold"/>
</dbReference>
<keyword evidence="6" id="KW-1185">Reference proteome</keyword>
<feature type="chain" id="PRO_5022710609" description="Peptidase S9 prolyl oligopeptidase catalytic domain-containing protein" evidence="3">
    <location>
        <begin position="24"/>
        <end position="701"/>
    </location>
</feature>
<keyword evidence="1 3" id="KW-0732">Signal</keyword>
<organism evidence="5 6">
    <name type="scientific">Neorhodopirellula pilleata</name>
    <dbReference type="NCBI Taxonomy" id="2714738"/>
    <lineage>
        <taxon>Bacteria</taxon>
        <taxon>Pseudomonadati</taxon>
        <taxon>Planctomycetota</taxon>
        <taxon>Planctomycetia</taxon>
        <taxon>Pirellulales</taxon>
        <taxon>Pirellulaceae</taxon>
        <taxon>Neorhodopirellula</taxon>
    </lineage>
</organism>
<name>A0A5C6AVZ6_9BACT</name>
<dbReference type="Pfam" id="PF00326">
    <property type="entry name" value="Peptidase_S9"/>
    <property type="match status" value="1"/>
</dbReference>
<evidence type="ECO:0000313" key="5">
    <source>
        <dbReference type="EMBL" id="TWU03940.1"/>
    </source>
</evidence>
<dbReference type="Proteomes" id="UP000316213">
    <property type="component" value="Unassembled WGS sequence"/>
</dbReference>
<dbReference type="SUPFAM" id="SSF53474">
    <property type="entry name" value="alpha/beta-Hydrolases"/>
    <property type="match status" value="1"/>
</dbReference>
<dbReference type="Gene3D" id="3.40.50.1820">
    <property type="entry name" value="alpha/beta hydrolase"/>
    <property type="match status" value="1"/>
</dbReference>
<sequence length="701" mass="78746" precursor="true">MLSPSRFFGFFCLLASLITPAFSDGPADNQADQVRPIPPPGIKIEPAVIESLRRRCEAIRSDWRSLSIAGKTGGGDFQSPSPETATESRRHLESEVLVLPRAVEMAIEFNQFYHVREADWAAKLLGEAERRIDVVRGGGDWAAVMGIRDGSSQRELIGGYRSRIDGSLQPYSVIIPQGLGQNDVRPRRLDVWFHGRGETQSEVAFLAKQSELVGKFHPGQSFTPSDTIVLHPYGRYCNAFRFAGEIDVLEALAHVQSRLPVDGDRISVRGFSMGGAGCWQFATRYADRWFAANPGAGFSETAEFLRTFQGENVRETMPLFQQTLWQLYDNPPLAVNLTNCPLVAYSGAIDRQKQAADAMETALRELDIDMVHVIGPETGHSIHPQSRIEIERRMDSLSRVADNATPRRVRFATPTLRYHQMHWIDIQGLEQHWKMANIDARIIRDDTIEVQANNVTRLSLRFEPGRWPGKKSGEVLIQIGGQTLNGPLVRSDRSWQAHLQRDQDHWSLVEAFAPAGLVKRPGLQGPIDDALMDSFLFVLPSGKSNDPVVQKWIEDESHHAMDQWQRHFRGDIRAVQDEEVDPAMMESNHLILFGDYQSNTLIKRLIDLMPIRWDGETIQIGDHSVPSAGHVAAMIYPNPVSPNRYVVLNSGFTYREYDYLNNARQTPKLPDWALIDVRGGATTQLPGVLSAVGFFDETWLP</sequence>
<dbReference type="PANTHER" id="PTHR43037">
    <property type="entry name" value="UNNAMED PRODUCT-RELATED"/>
    <property type="match status" value="1"/>
</dbReference>
<dbReference type="GO" id="GO:0008236">
    <property type="term" value="F:serine-type peptidase activity"/>
    <property type="evidence" value="ECO:0007669"/>
    <property type="project" value="InterPro"/>
</dbReference>
<dbReference type="AlphaFoldDB" id="A0A5C6AVZ6"/>
<gene>
    <name evidence="5" type="ORF">Pla100_08760</name>
</gene>